<proteinExistence type="inferred from homology"/>
<keyword evidence="2 5" id="KW-0689">Ribosomal protein</keyword>
<keyword evidence="3 5" id="KW-0687">Ribonucleoprotein</keyword>
<comment type="caution">
    <text evidence="6">The sequence shown here is derived from an EMBL/GenBank/DDBJ whole genome shotgun (WGS) entry which is preliminary data.</text>
</comment>
<reference evidence="6" key="1">
    <citation type="journal article" date="2020" name="mSystems">
        <title>Genome- and Community-Level Interaction Insights into Carbon Utilization and Element Cycling Functions of Hydrothermarchaeota in Hydrothermal Sediment.</title>
        <authorList>
            <person name="Zhou Z."/>
            <person name="Liu Y."/>
            <person name="Xu W."/>
            <person name="Pan J."/>
            <person name="Luo Z.H."/>
            <person name="Li M."/>
        </authorList>
    </citation>
    <scope>NUCLEOTIDE SEQUENCE [LARGE SCALE GENOMIC DNA]</scope>
    <source>
        <strain evidence="6">SpSt-579</strain>
    </source>
</reference>
<evidence type="ECO:0000256" key="1">
    <source>
        <dbReference type="ARBA" id="ARBA00008760"/>
    </source>
</evidence>
<evidence type="ECO:0000256" key="5">
    <source>
        <dbReference type="HAMAP-Rule" id="MF_00373"/>
    </source>
</evidence>
<evidence type="ECO:0000256" key="4">
    <source>
        <dbReference type="ARBA" id="ARBA00035174"/>
    </source>
</evidence>
<dbReference type="PANTHER" id="PTHR39080:SF1">
    <property type="entry name" value="LARGE RIBOSOMAL SUBUNIT PROTEIN BL28A"/>
    <property type="match status" value="1"/>
</dbReference>
<dbReference type="Gene3D" id="2.30.170.40">
    <property type="entry name" value="Ribosomal protein L28/L24"/>
    <property type="match status" value="1"/>
</dbReference>
<dbReference type="HAMAP" id="MF_00373">
    <property type="entry name" value="Ribosomal_bL28"/>
    <property type="match status" value="1"/>
</dbReference>
<evidence type="ECO:0000313" key="6">
    <source>
        <dbReference type="EMBL" id="HGT70639.1"/>
    </source>
</evidence>
<dbReference type="EMBL" id="DSYQ01000001">
    <property type="protein sequence ID" value="HGT70639.1"/>
    <property type="molecule type" value="Genomic_DNA"/>
</dbReference>
<dbReference type="PANTHER" id="PTHR39080">
    <property type="entry name" value="50S RIBOSOMAL PROTEIN L28"/>
    <property type="match status" value="1"/>
</dbReference>
<dbReference type="GO" id="GO:0006412">
    <property type="term" value="P:translation"/>
    <property type="evidence" value="ECO:0007669"/>
    <property type="project" value="UniProtKB-UniRule"/>
</dbReference>
<dbReference type="InterPro" id="IPR001383">
    <property type="entry name" value="Ribosomal_bL28_bact-type"/>
</dbReference>
<dbReference type="InterPro" id="IPR026569">
    <property type="entry name" value="Ribosomal_bL28"/>
</dbReference>
<dbReference type="SUPFAM" id="SSF143800">
    <property type="entry name" value="L28p-like"/>
    <property type="match status" value="1"/>
</dbReference>
<dbReference type="AlphaFoldDB" id="A0A7C4R4K1"/>
<dbReference type="Pfam" id="PF00830">
    <property type="entry name" value="Ribosomal_L28"/>
    <property type="match status" value="1"/>
</dbReference>
<comment type="similarity">
    <text evidence="1 5">Belongs to the bacterial ribosomal protein bL28 family.</text>
</comment>
<dbReference type="InterPro" id="IPR050096">
    <property type="entry name" value="Bacterial_rp_bL28"/>
</dbReference>
<name>A0A7C4R4K1_UNCC3</name>
<dbReference type="GO" id="GO:1990904">
    <property type="term" value="C:ribonucleoprotein complex"/>
    <property type="evidence" value="ECO:0007669"/>
    <property type="project" value="UniProtKB-KW"/>
</dbReference>
<dbReference type="InterPro" id="IPR037147">
    <property type="entry name" value="Ribosomal_bL28_sf"/>
</dbReference>
<protein>
    <recommendedName>
        <fullName evidence="4 5">Large ribosomal subunit protein bL28</fullName>
    </recommendedName>
</protein>
<dbReference type="GO" id="GO:0003735">
    <property type="term" value="F:structural constituent of ribosome"/>
    <property type="evidence" value="ECO:0007669"/>
    <property type="project" value="InterPro"/>
</dbReference>
<gene>
    <name evidence="5 6" type="primary">rpmB</name>
    <name evidence="6" type="ORF">ENT43_00055</name>
</gene>
<evidence type="ECO:0000256" key="2">
    <source>
        <dbReference type="ARBA" id="ARBA00022980"/>
    </source>
</evidence>
<sequence>MSKVCEICDKKRSTGNNVSHSQRKTKRVFLPNIQKISIEIDGKKKQIKVCSKCIKTLGKSKI</sequence>
<dbReference type="NCBIfam" id="TIGR00009">
    <property type="entry name" value="L28"/>
    <property type="match status" value="1"/>
</dbReference>
<evidence type="ECO:0000256" key="3">
    <source>
        <dbReference type="ARBA" id="ARBA00023274"/>
    </source>
</evidence>
<dbReference type="GO" id="GO:0005840">
    <property type="term" value="C:ribosome"/>
    <property type="evidence" value="ECO:0007669"/>
    <property type="project" value="UniProtKB-KW"/>
</dbReference>
<dbReference type="InterPro" id="IPR034704">
    <property type="entry name" value="Ribosomal_bL28/bL31-like_sf"/>
</dbReference>
<organism evidence="6">
    <name type="scientific">candidate division CPR3 bacterium</name>
    <dbReference type="NCBI Taxonomy" id="2268181"/>
    <lineage>
        <taxon>Bacteria</taxon>
        <taxon>Bacteria division CPR3</taxon>
    </lineage>
</organism>
<accession>A0A7C4R4K1</accession>